<organism evidence="2 3">
    <name type="scientific">Halomarina oriensis</name>
    <dbReference type="NCBI Taxonomy" id="671145"/>
    <lineage>
        <taxon>Archaea</taxon>
        <taxon>Methanobacteriati</taxon>
        <taxon>Methanobacteriota</taxon>
        <taxon>Stenosarchaea group</taxon>
        <taxon>Halobacteria</taxon>
        <taxon>Halobacteriales</taxon>
        <taxon>Natronomonadaceae</taxon>
        <taxon>Halomarina</taxon>
    </lineage>
</organism>
<dbReference type="Proteomes" id="UP000451471">
    <property type="component" value="Unassembled WGS sequence"/>
</dbReference>
<name>A0A6B0GRB6_9EURY</name>
<evidence type="ECO:0000256" key="1">
    <source>
        <dbReference type="SAM" id="Phobius"/>
    </source>
</evidence>
<keyword evidence="1" id="KW-1133">Transmembrane helix</keyword>
<gene>
    <name evidence="2" type="ORF">GQS65_12115</name>
</gene>
<accession>A0A6B0GRB6</accession>
<keyword evidence="3" id="KW-1185">Reference proteome</keyword>
<protein>
    <submittedName>
        <fullName evidence="2">Uncharacterized protein</fullName>
    </submittedName>
</protein>
<sequence length="72" mass="7341">MVRPEVTSAVDALGVVNVLLHGGTVDGEPHVLVLTVAVVGLLAVVAGLVVGLDRLLAPVAGQQSREYDPTSE</sequence>
<keyword evidence="1" id="KW-0812">Transmembrane</keyword>
<feature type="transmembrane region" description="Helical" evidence="1">
    <location>
        <begin position="31"/>
        <end position="52"/>
    </location>
</feature>
<dbReference type="RefSeq" id="WP_158204908.1">
    <property type="nucleotide sequence ID" value="NZ_WSZK01000018.1"/>
</dbReference>
<proteinExistence type="predicted"/>
<dbReference type="AlphaFoldDB" id="A0A6B0GRB6"/>
<dbReference type="EMBL" id="WSZK01000018">
    <property type="protein sequence ID" value="MWG35223.1"/>
    <property type="molecule type" value="Genomic_DNA"/>
</dbReference>
<evidence type="ECO:0000313" key="3">
    <source>
        <dbReference type="Proteomes" id="UP000451471"/>
    </source>
</evidence>
<keyword evidence="1" id="KW-0472">Membrane</keyword>
<evidence type="ECO:0000313" key="2">
    <source>
        <dbReference type="EMBL" id="MWG35223.1"/>
    </source>
</evidence>
<comment type="caution">
    <text evidence="2">The sequence shown here is derived from an EMBL/GenBank/DDBJ whole genome shotgun (WGS) entry which is preliminary data.</text>
</comment>
<reference evidence="2 3" key="1">
    <citation type="submission" date="2019-12" db="EMBL/GenBank/DDBJ databases">
        <title>Halocatena pleomorpha gen. nov. sp. nov., an extremely halophilic archaeon of family Halobacteriaceae isolated from saltpan soil.</title>
        <authorList>
            <person name="Pal Y."/>
            <person name="Verma A."/>
            <person name="Krishnamurthi S."/>
            <person name="Kumar P."/>
        </authorList>
    </citation>
    <scope>NUCLEOTIDE SEQUENCE [LARGE SCALE GENOMIC DNA]</scope>
    <source>
        <strain evidence="2 3">JCM 16495</strain>
    </source>
</reference>